<dbReference type="Gene3D" id="1.25.10.10">
    <property type="entry name" value="Leucine-rich Repeat Variant"/>
    <property type="match status" value="1"/>
</dbReference>
<dbReference type="AlphaFoldDB" id="A0AAN6PZ24"/>
<comment type="caution">
    <text evidence="1">The sequence shown here is derived from an EMBL/GenBank/DDBJ whole genome shotgun (WGS) entry which is preliminary data.</text>
</comment>
<evidence type="ECO:0008006" key="3">
    <source>
        <dbReference type="Google" id="ProtNLM"/>
    </source>
</evidence>
<accession>A0AAN6PZ24</accession>
<dbReference type="InterPro" id="IPR016024">
    <property type="entry name" value="ARM-type_fold"/>
</dbReference>
<keyword evidence="2" id="KW-1185">Reference proteome</keyword>
<evidence type="ECO:0000313" key="2">
    <source>
        <dbReference type="Proteomes" id="UP001305647"/>
    </source>
</evidence>
<name>A0AAN6PZ24_9PEZI</name>
<dbReference type="InterPro" id="IPR011989">
    <property type="entry name" value="ARM-like"/>
</dbReference>
<dbReference type="EMBL" id="MU863646">
    <property type="protein sequence ID" value="KAK4099726.1"/>
    <property type="molecule type" value="Genomic_DNA"/>
</dbReference>
<dbReference type="Proteomes" id="UP001305647">
    <property type="component" value="Unassembled WGS sequence"/>
</dbReference>
<dbReference type="SUPFAM" id="SSF48371">
    <property type="entry name" value="ARM repeat"/>
    <property type="match status" value="1"/>
</dbReference>
<gene>
    <name evidence="1" type="ORF">N658DRAFT_560064</name>
</gene>
<dbReference type="Pfam" id="PF13646">
    <property type="entry name" value="HEAT_2"/>
    <property type="match status" value="1"/>
</dbReference>
<evidence type="ECO:0000313" key="1">
    <source>
        <dbReference type="EMBL" id="KAK4099726.1"/>
    </source>
</evidence>
<reference evidence="1" key="1">
    <citation type="journal article" date="2023" name="Mol. Phylogenet. Evol.">
        <title>Genome-scale phylogeny and comparative genomics of the fungal order Sordariales.</title>
        <authorList>
            <person name="Hensen N."/>
            <person name="Bonometti L."/>
            <person name="Westerberg I."/>
            <person name="Brannstrom I.O."/>
            <person name="Guillou S."/>
            <person name="Cros-Aarteil S."/>
            <person name="Calhoun S."/>
            <person name="Haridas S."/>
            <person name="Kuo A."/>
            <person name="Mondo S."/>
            <person name="Pangilinan J."/>
            <person name="Riley R."/>
            <person name="LaButti K."/>
            <person name="Andreopoulos B."/>
            <person name="Lipzen A."/>
            <person name="Chen C."/>
            <person name="Yan M."/>
            <person name="Daum C."/>
            <person name="Ng V."/>
            <person name="Clum A."/>
            <person name="Steindorff A."/>
            <person name="Ohm R.A."/>
            <person name="Martin F."/>
            <person name="Silar P."/>
            <person name="Natvig D.O."/>
            <person name="Lalanne C."/>
            <person name="Gautier V."/>
            <person name="Ament-Velasquez S.L."/>
            <person name="Kruys A."/>
            <person name="Hutchinson M.I."/>
            <person name="Powell A.J."/>
            <person name="Barry K."/>
            <person name="Miller A.N."/>
            <person name="Grigoriev I.V."/>
            <person name="Debuchy R."/>
            <person name="Gladieux P."/>
            <person name="Hiltunen Thoren M."/>
            <person name="Johannesson H."/>
        </authorList>
    </citation>
    <scope>NUCLEOTIDE SEQUENCE</scope>
    <source>
        <strain evidence="1">CBS 757.83</strain>
    </source>
</reference>
<organism evidence="1 2">
    <name type="scientific">Parathielavia hyrcaniae</name>
    <dbReference type="NCBI Taxonomy" id="113614"/>
    <lineage>
        <taxon>Eukaryota</taxon>
        <taxon>Fungi</taxon>
        <taxon>Dikarya</taxon>
        <taxon>Ascomycota</taxon>
        <taxon>Pezizomycotina</taxon>
        <taxon>Sordariomycetes</taxon>
        <taxon>Sordariomycetidae</taxon>
        <taxon>Sordariales</taxon>
        <taxon>Chaetomiaceae</taxon>
        <taxon>Parathielavia</taxon>
    </lineage>
</organism>
<reference evidence="1" key="2">
    <citation type="submission" date="2023-05" db="EMBL/GenBank/DDBJ databases">
        <authorList>
            <consortium name="Lawrence Berkeley National Laboratory"/>
            <person name="Steindorff A."/>
            <person name="Hensen N."/>
            <person name="Bonometti L."/>
            <person name="Westerberg I."/>
            <person name="Brannstrom I.O."/>
            <person name="Guillou S."/>
            <person name="Cros-Aarteil S."/>
            <person name="Calhoun S."/>
            <person name="Haridas S."/>
            <person name="Kuo A."/>
            <person name="Mondo S."/>
            <person name="Pangilinan J."/>
            <person name="Riley R."/>
            <person name="Labutti K."/>
            <person name="Andreopoulos B."/>
            <person name="Lipzen A."/>
            <person name="Chen C."/>
            <person name="Yanf M."/>
            <person name="Daum C."/>
            <person name="Ng V."/>
            <person name="Clum A."/>
            <person name="Ohm R."/>
            <person name="Martin F."/>
            <person name="Silar P."/>
            <person name="Natvig D."/>
            <person name="Lalanne C."/>
            <person name="Gautier V."/>
            <person name="Ament-Velasquez S.L."/>
            <person name="Kruys A."/>
            <person name="Hutchinson M.I."/>
            <person name="Powell A.J."/>
            <person name="Barry K."/>
            <person name="Miller A.N."/>
            <person name="Grigoriev I.V."/>
            <person name="Debuchy R."/>
            <person name="Gladieux P."/>
            <person name="Thoren M.H."/>
            <person name="Johannesson H."/>
        </authorList>
    </citation>
    <scope>NUCLEOTIDE SEQUENCE</scope>
    <source>
        <strain evidence="1">CBS 757.83</strain>
    </source>
</reference>
<protein>
    <recommendedName>
        <fullName evidence="3">HEAT repeat domain-containing protein</fullName>
    </recommendedName>
</protein>
<proteinExistence type="predicted"/>
<sequence>MTTGTSDWQQSRRFKAATLPRRCCKASQHGLRMRGVRQAAVEALQGRDLTEEMLQCIVARLEDDDWLVRQAAVEALQGRDLTEEMLQCIVARLEDDDQNVRRAAIRALQGRELTEEMLQGIAARLEDDDQNVRRAAIEALINQTALSREVLSQYVNLLYKALLQESFGEHLYWLASDCSFIGVGLRRVSLRCKHGTQLSDDIRKIWNNFGNYPSP</sequence>